<evidence type="ECO:0000313" key="5">
    <source>
        <dbReference type="Proteomes" id="UP000004810"/>
    </source>
</evidence>
<dbReference type="InterPro" id="IPR036236">
    <property type="entry name" value="Znf_C2H2_sf"/>
</dbReference>
<sequence>MKHELERNLYGRIIGEKPAVDPMIDEPIGMGGGELDCDEGTSSPLNNISTNEHLTSLIAHMANNTRTQCPECGKHFRKGSSLQVHMTLNHGFPPPGSSISSDDQPNQEILKNENPSSAPVHQEIKEIKSMIGELRSAQSTARVEQLLTGLDTRVGRLEKQLEMALNSIYTLVQLQTGINSSVTRFREEACEQLKTVKAMLSESSV</sequence>
<dbReference type="SUPFAM" id="SSF57667">
    <property type="entry name" value="beta-beta-alpha zinc fingers"/>
    <property type="match status" value="1"/>
</dbReference>
<proteinExistence type="predicted"/>
<dbReference type="PROSITE" id="PS00028">
    <property type="entry name" value="ZINC_FINGER_C2H2_1"/>
    <property type="match status" value="1"/>
</dbReference>
<comment type="caution">
    <text evidence="4">The sequence shown here is derived from an EMBL/GenBank/DDBJ whole genome shotgun (WGS) entry which is preliminary data.</text>
</comment>
<evidence type="ECO:0000256" key="2">
    <source>
        <dbReference type="SAM" id="MobiDB-lite"/>
    </source>
</evidence>
<protein>
    <submittedName>
        <fullName evidence="4">Zinc finger protein</fullName>
    </submittedName>
</protein>
<dbReference type="GO" id="GO:0008270">
    <property type="term" value="F:zinc ion binding"/>
    <property type="evidence" value="ECO:0007669"/>
    <property type="project" value="UniProtKB-KW"/>
</dbReference>
<reference evidence="5" key="1">
    <citation type="submission" date="2012-08" db="EMBL/GenBank/DDBJ databases">
        <title>The Genome Sequence of Wuchereria bancrofti.</title>
        <authorList>
            <person name="Nutman T.B."/>
            <person name="Fink D.L."/>
            <person name="Russ C."/>
            <person name="Young S."/>
            <person name="Zeng Q."/>
            <person name="Koehrsen M."/>
            <person name="Alvarado L."/>
            <person name="Berlin A."/>
            <person name="Chapman S.B."/>
            <person name="Chen Z."/>
            <person name="Freedman E."/>
            <person name="Gellesch M."/>
            <person name="Goldberg J."/>
            <person name="Griggs A."/>
            <person name="Gujja S."/>
            <person name="Heilman E.R."/>
            <person name="Heiman D."/>
            <person name="Hepburn T."/>
            <person name="Howarth C."/>
            <person name="Jen D."/>
            <person name="Larson L."/>
            <person name="Lewis B."/>
            <person name="Mehta T."/>
            <person name="Park D."/>
            <person name="Pearson M."/>
            <person name="Roberts A."/>
            <person name="Saif S."/>
            <person name="Shea T."/>
            <person name="Shenoy N."/>
            <person name="Sisk P."/>
            <person name="Stolte C."/>
            <person name="Sykes S."/>
            <person name="Walk T."/>
            <person name="White J."/>
            <person name="Yandava C."/>
            <person name="Haas B."/>
            <person name="Henn M.R."/>
            <person name="Nusbaum C."/>
            <person name="Birren B."/>
        </authorList>
    </citation>
    <scope>NUCLEOTIDE SEQUENCE [LARGE SCALE GENOMIC DNA]</scope>
    <source>
        <strain evidence="5">NA</strain>
    </source>
</reference>
<evidence type="ECO:0000256" key="1">
    <source>
        <dbReference type="PROSITE-ProRule" id="PRU00042"/>
    </source>
</evidence>
<dbReference type="SMART" id="SM00355">
    <property type="entry name" value="ZnF_C2H2"/>
    <property type="match status" value="1"/>
</dbReference>
<name>J9EBC3_WUCBA</name>
<accession>J9EBC3</accession>
<feature type="compositionally biased region" description="Polar residues" evidence="2">
    <location>
        <begin position="97"/>
        <end position="118"/>
    </location>
</feature>
<evidence type="ECO:0000259" key="3">
    <source>
        <dbReference type="PROSITE" id="PS50157"/>
    </source>
</evidence>
<dbReference type="PROSITE" id="PS50157">
    <property type="entry name" value="ZINC_FINGER_C2H2_2"/>
    <property type="match status" value="1"/>
</dbReference>
<evidence type="ECO:0000313" key="4">
    <source>
        <dbReference type="EMBL" id="EJW79463.1"/>
    </source>
</evidence>
<keyword evidence="1" id="KW-0862">Zinc</keyword>
<organism evidence="4 5">
    <name type="scientific">Wuchereria bancrofti</name>
    <dbReference type="NCBI Taxonomy" id="6293"/>
    <lineage>
        <taxon>Eukaryota</taxon>
        <taxon>Metazoa</taxon>
        <taxon>Ecdysozoa</taxon>
        <taxon>Nematoda</taxon>
        <taxon>Chromadorea</taxon>
        <taxon>Rhabditida</taxon>
        <taxon>Spirurina</taxon>
        <taxon>Spiruromorpha</taxon>
        <taxon>Filarioidea</taxon>
        <taxon>Onchocercidae</taxon>
        <taxon>Wuchereria</taxon>
    </lineage>
</organism>
<dbReference type="Proteomes" id="UP000004810">
    <property type="component" value="Unassembled WGS sequence"/>
</dbReference>
<dbReference type="AlphaFoldDB" id="J9EBC3"/>
<dbReference type="EMBL" id="ADBV01005454">
    <property type="protein sequence ID" value="EJW79463.1"/>
    <property type="molecule type" value="Genomic_DNA"/>
</dbReference>
<feature type="region of interest" description="Disordered" evidence="2">
    <location>
        <begin position="90"/>
        <end position="118"/>
    </location>
</feature>
<keyword evidence="1" id="KW-0479">Metal-binding</keyword>
<keyword evidence="1" id="KW-0863">Zinc-finger</keyword>
<gene>
    <name evidence="4" type="ORF">WUBG_09628</name>
</gene>
<feature type="domain" description="C2H2-type" evidence="3">
    <location>
        <begin position="67"/>
        <end position="95"/>
    </location>
</feature>
<dbReference type="Gene3D" id="3.30.160.60">
    <property type="entry name" value="Classic Zinc Finger"/>
    <property type="match status" value="1"/>
</dbReference>
<dbReference type="InterPro" id="IPR013087">
    <property type="entry name" value="Znf_C2H2_type"/>
</dbReference>